<dbReference type="InParanoid" id="A2DVC1"/>
<protein>
    <submittedName>
        <fullName evidence="7">LMBR1-like conserved region family protein</fullName>
    </submittedName>
</protein>
<evidence type="ECO:0000256" key="5">
    <source>
        <dbReference type="ARBA" id="ARBA00023136"/>
    </source>
</evidence>
<feature type="transmembrane region" description="Helical" evidence="6">
    <location>
        <begin position="124"/>
        <end position="143"/>
    </location>
</feature>
<feature type="transmembrane region" description="Helical" evidence="6">
    <location>
        <begin position="6"/>
        <end position="26"/>
    </location>
</feature>
<reference evidence="7" key="2">
    <citation type="journal article" date="2007" name="Science">
        <title>Draft genome sequence of the sexually transmitted pathogen Trichomonas vaginalis.</title>
        <authorList>
            <person name="Carlton J.M."/>
            <person name="Hirt R.P."/>
            <person name="Silva J.C."/>
            <person name="Delcher A.L."/>
            <person name="Schatz M."/>
            <person name="Zhao Q."/>
            <person name="Wortman J.R."/>
            <person name="Bidwell S.L."/>
            <person name="Alsmark U.C.M."/>
            <person name="Besteiro S."/>
            <person name="Sicheritz-Ponten T."/>
            <person name="Noel C.J."/>
            <person name="Dacks J.B."/>
            <person name="Foster P.G."/>
            <person name="Simillion C."/>
            <person name="Van de Peer Y."/>
            <person name="Miranda-Saavedra D."/>
            <person name="Barton G.J."/>
            <person name="Westrop G.D."/>
            <person name="Mueller S."/>
            <person name="Dessi D."/>
            <person name="Fiori P.L."/>
            <person name="Ren Q."/>
            <person name="Paulsen I."/>
            <person name="Zhang H."/>
            <person name="Bastida-Corcuera F.D."/>
            <person name="Simoes-Barbosa A."/>
            <person name="Brown M.T."/>
            <person name="Hayes R.D."/>
            <person name="Mukherjee M."/>
            <person name="Okumura C.Y."/>
            <person name="Schneider R."/>
            <person name="Smith A.J."/>
            <person name="Vanacova S."/>
            <person name="Villalvazo M."/>
            <person name="Haas B.J."/>
            <person name="Pertea M."/>
            <person name="Feldblyum T.V."/>
            <person name="Utterback T.R."/>
            <person name="Shu C.L."/>
            <person name="Osoegawa K."/>
            <person name="de Jong P.J."/>
            <person name="Hrdy I."/>
            <person name="Horvathova L."/>
            <person name="Zubacova Z."/>
            <person name="Dolezal P."/>
            <person name="Malik S.B."/>
            <person name="Logsdon J.M. Jr."/>
            <person name="Henze K."/>
            <person name="Gupta A."/>
            <person name="Wang C.C."/>
            <person name="Dunne R.L."/>
            <person name="Upcroft J.A."/>
            <person name="Upcroft P."/>
            <person name="White O."/>
            <person name="Salzberg S.L."/>
            <person name="Tang P."/>
            <person name="Chiu C.-H."/>
            <person name="Lee Y.-S."/>
            <person name="Embley T.M."/>
            <person name="Coombs G.H."/>
            <person name="Mottram J.C."/>
            <person name="Tachezy J."/>
            <person name="Fraser-Liggett C.M."/>
            <person name="Johnson P.J."/>
        </authorList>
    </citation>
    <scope>NUCLEOTIDE SEQUENCE [LARGE SCALE GENOMIC DNA]</scope>
    <source>
        <strain evidence="7">G3</strain>
    </source>
</reference>
<feature type="transmembrane region" description="Helical" evidence="6">
    <location>
        <begin position="83"/>
        <end position="104"/>
    </location>
</feature>
<evidence type="ECO:0000256" key="4">
    <source>
        <dbReference type="ARBA" id="ARBA00022989"/>
    </source>
</evidence>
<organism evidence="7 8">
    <name type="scientific">Trichomonas vaginalis (strain ATCC PRA-98 / G3)</name>
    <dbReference type="NCBI Taxonomy" id="412133"/>
    <lineage>
        <taxon>Eukaryota</taxon>
        <taxon>Metamonada</taxon>
        <taxon>Parabasalia</taxon>
        <taxon>Trichomonadida</taxon>
        <taxon>Trichomonadidae</taxon>
        <taxon>Trichomonas</taxon>
    </lineage>
</organism>
<dbReference type="Pfam" id="PF04791">
    <property type="entry name" value="LMBR1"/>
    <property type="match status" value="1"/>
</dbReference>
<accession>A2DVC1</accession>
<evidence type="ECO:0000256" key="1">
    <source>
        <dbReference type="ARBA" id="ARBA00004141"/>
    </source>
</evidence>
<evidence type="ECO:0000313" key="7">
    <source>
        <dbReference type="EMBL" id="EAY15600.1"/>
    </source>
</evidence>
<dbReference type="EMBL" id="DS113253">
    <property type="protein sequence ID" value="EAY15600.1"/>
    <property type="molecule type" value="Genomic_DNA"/>
</dbReference>
<gene>
    <name evidence="7" type="ORF">TVAG_208790</name>
</gene>
<reference evidence="7" key="1">
    <citation type="submission" date="2006-10" db="EMBL/GenBank/DDBJ databases">
        <authorList>
            <person name="Amadeo P."/>
            <person name="Zhao Q."/>
            <person name="Wortman J."/>
            <person name="Fraser-Liggett C."/>
            <person name="Carlton J."/>
        </authorList>
    </citation>
    <scope>NUCLEOTIDE SEQUENCE</scope>
    <source>
        <strain evidence="7">G3</strain>
    </source>
</reference>
<evidence type="ECO:0000256" key="2">
    <source>
        <dbReference type="ARBA" id="ARBA00010487"/>
    </source>
</evidence>
<dbReference type="FunCoup" id="A2DVC1">
    <property type="interactions" value="299"/>
</dbReference>
<feature type="transmembrane region" description="Helical" evidence="6">
    <location>
        <begin position="419"/>
        <end position="438"/>
    </location>
</feature>
<proteinExistence type="inferred from homology"/>
<evidence type="ECO:0000313" key="8">
    <source>
        <dbReference type="Proteomes" id="UP000001542"/>
    </source>
</evidence>
<sequence length="556" mass="63829">MDLSIIIGIAIPIICTILTIFLFWYFGAFYLPWYIPSILFLALLVAIFQVFGILPLDASWVLFGSDPTKIPKGLLNVISKSYSPLYWISFVLGWVVTPTITSFYTYNYGLTWGSKIWYAIRYNIYWYLWAAFLVFIGLGILIVTKTLTFGMLPILLKALSTAYGLILICLLLGHGFIALPIRLWRFANVEVKKKYHLFEVAMVSRNAAQAIYDARSIIEILETAPSKAVRLYAQLFEKNLKPSVETMRYFLNLNLLPEQRHYTGLKLGKHAQKIKDVKFNIALRSDLEDVLYHTDEITKALSSACVELFTEAKTANSCIKALNSKTRSTTRIIFLRLLSIITALFSAAYLWGELTISFKPKYSPFYQLCHIKVPKWISELFITFPILLILCTFGTWSLTKVRLGSYFKFIPHGTNDLTFYFFVVILGRLAPTIGYHYLMQVGGEDSPTYQFMNDIKTIKVLGDCWKFAAPIIMLLTSILVMFRIWDRLMHSLGVKRFTFDNDLSLFNDSTIREGESILEAMNVDFDQPINGRRQTKRTATTMDNSLLDNEMPNYGW</sequence>
<feature type="transmembrane region" description="Helical" evidence="6">
    <location>
        <begin position="467"/>
        <end position="485"/>
    </location>
</feature>
<comment type="similarity">
    <text evidence="2">Belongs to the LIMR family.</text>
</comment>
<feature type="transmembrane region" description="Helical" evidence="6">
    <location>
        <begin position="38"/>
        <end position="63"/>
    </location>
</feature>
<dbReference type="Proteomes" id="UP000001542">
    <property type="component" value="Unassembled WGS sequence"/>
</dbReference>
<dbReference type="PANTHER" id="PTHR21355">
    <property type="entry name" value="G-PROTEIN COUPLED RECEPTOR-ASSOCIATED PROTEIN LMBRD2"/>
    <property type="match status" value="1"/>
</dbReference>
<feature type="transmembrane region" description="Helical" evidence="6">
    <location>
        <begin position="380"/>
        <end position="398"/>
    </location>
</feature>
<keyword evidence="8" id="KW-1185">Reference proteome</keyword>
<evidence type="ECO:0000256" key="3">
    <source>
        <dbReference type="ARBA" id="ARBA00022692"/>
    </source>
</evidence>
<dbReference type="GO" id="GO:0016020">
    <property type="term" value="C:membrane"/>
    <property type="evidence" value="ECO:0000318"/>
    <property type="project" value="GO_Central"/>
</dbReference>
<dbReference type="VEuPathDB" id="TrichDB:TVAGG3_0335100"/>
<feature type="transmembrane region" description="Helical" evidence="6">
    <location>
        <begin position="163"/>
        <end position="184"/>
    </location>
</feature>
<dbReference type="PANTHER" id="PTHR21355:SF0">
    <property type="entry name" value="G-PROTEIN COUPLED RECEPTOR-ASSOCIATED PROTEIN LMBRD2"/>
    <property type="match status" value="1"/>
</dbReference>
<dbReference type="KEGG" id="tva:4773603"/>
<comment type="subcellular location">
    <subcellularLocation>
        <location evidence="1">Membrane</location>
        <topology evidence="1">Multi-pass membrane protein</topology>
    </subcellularLocation>
</comment>
<keyword evidence="3 6" id="KW-0812">Transmembrane</keyword>
<dbReference type="STRING" id="5722.A2DVC1"/>
<dbReference type="OrthoDB" id="203099at2759"/>
<feature type="transmembrane region" description="Helical" evidence="6">
    <location>
        <begin position="333"/>
        <end position="352"/>
    </location>
</feature>
<dbReference type="OMA" id="VLYLIWE"/>
<evidence type="ECO:0000256" key="6">
    <source>
        <dbReference type="SAM" id="Phobius"/>
    </source>
</evidence>
<dbReference type="InterPro" id="IPR051584">
    <property type="entry name" value="GPCR-associated_LMBR1"/>
</dbReference>
<keyword evidence="4 6" id="KW-1133">Transmembrane helix</keyword>
<dbReference type="eggNOG" id="KOG2296">
    <property type="taxonomic scope" value="Eukaryota"/>
</dbReference>
<name>A2DVC1_TRIV3</name>
<keyword evidence="5 6" id="KW-0472">Membrane</keyword>
<dbReference type="AlphaFoldDB" id="A2DVC1"/>
<dbReference type="InterPro" id="IPR006876">
    <property type="entry name" value="LMBR1-like_membr_prot"/>
</dbReference>
<dbReference type="RefSeq" id="XP_001327823.1">
    <property type="nucleotide sequence ID" value="XM_001327788.1"/>
</dbReference>
<dbReference type="VEuPathDB" id="TrichDB:TVAG_208790"/>